<sequence>MANESSTTSPLLPTFARAELSFERGEGPWLITPAGERYLDFGAGIAVNALGHSHPHLVQALTEQAARVWHVSNLYQIPEGERLAQRLVDNTFADHVFFTNSGAEALECAIKMARKHHAANGHPERFRVITFEGAFHGRTLATIAAGGQKKYLEGFGPKVEGFDQVPFADLKAVEAAIVPETAAILIEPIQGEGGVRAVPAPTLRALRELCDRHGLLLIFDEVQTGVGRTGKLFAYQRSGVTPDIMAIAKGIGGGFPMGACLSTRDAGKGMTAGVHGTTFGGNPLAMAVGNAVLDVVLAPGFLDNVERCSLLLKQRLAELKDRHPSIIEEVRGEGLLIGVKCRVPNTDLAAAARAQNMLSVPAGDNVLRLLPPLNIDETVVSEAFSRLDAACAAIEAAHMKGAAE</sequence>
<feature type="modified residue" description="N6-(pyridoxal phosphate)lysine" evidence="4">
    <location>
        <position position="249"/>
    </location>
</feature>
<name>A0ABT1LHU9_9HYPH</name>
<keyword evidence="1 4" id="KW-0032">Aminotransferase</keyword>
<comment type="subcellular location">
    <subcellularLocation>
        <location evidence="4">Cytoplasm</location>
    </subcellularLocation>
</comment>
<evidence type="ECO:0000313" key="6">
    <source>
        <dbReference type="Proteomes" id="UP001205890"/>
    </source>
</evidence>
<dbReference type="Proteomes" id="UP001205890">
    <property type="component" value="Unassembled WGS sequence"/>
</dbReference>
<dbReference type="PIRSF" id="PIRSF000521">
    <property type="entry name" value="Transaminase_4ab_Lys_Orn"/>
    <property type="match status" value="1"/>
</dbReference>
<dbReference type="InterPro" id="IPR015424">
    <property type="entry name" value="PyrdxlP-dep_Trfase"/>
</dbReference>
<dbReference type="GO" id="GO:0003677">
    <property type="term" value="F:DNA binding"/>
    <property type="evidence" value="ECO:0007669"/>
    <property type="project" value="UniProtKB-KW"/>
</dbReference>
<dbReference type="Pfam" id="PF00202">
    <property type="entry name" value="Aminotran_3"/>
    <property type="match status" value="1"/>
</dbReference>
<comment type="cofactor">
    <cofactor evidence="4">
        <name>pyridoxal 5'-phosphate</name>
        <dbReference type="ChEBI" id="CHEBI:597326"/>
    </cofactor>
    <text evidence="4">Binds 1 pyridoxal phosphate per subunit.</text>
</comment>
<accession>A0ABT1LHU9</accession>
<dbReference type="NCBIfam" id="TIGR00707">
    <property type="entry name" value="argD"/>
    <property type="match status" value="1"/>
</dbReference>
<feature type="binding site" evidence="4">
    <location>
        <position position="277"/>
    </location>
    <ligand>
        <name>N(2)-acetyl-L-ornithine</name>
        <dbReference type="ChEBI" id="CHEBI:57805"/>
    </ligand>
</feature>
<dbReference type="HAMAP" id="MF_01107">
    <property type="entry name" value="ArgD_aminotrans_3"/>
    <property type="match status" value="1"/>
</dbReference>
<dbReference type="NCBIfam" id="NF002325">
    <property type="entry name" value="PRK01278.1"/>
    <property type="match status" value="1"/>
</dbReference>
<keyword evidence="5" id="KW-0238">DNA-binding</keyword>
<dbReference type="InterPro" id="IPR049704">
    <property type="entry name" value="Aminotrans_3_PPA_site"/>
</dbReference>
<feature type="binding site" evidence="4">
    <location>
        <position position="135"/>
    </location>
    <ligand>
        <name>pyridoxal 5'-phosphate</name>
        <dbReference type="ChEBI" id="CHEBI:597326"/>
    </ligand>
</feature>
<comment type="subunit">
    <text evidence="4">Homodimer.</text>
</comment>
<dbReference type="EC" id="2.6.1.11" evidence="4"/>
<feature type="binding site" evidence="4">
    <location>
        <position position="138"/>
    </location>
    <ligand>
        <name>N(2)-acetyl-L-ornithine</name>
        <dbReference type="ChEBI" id="CHEBI:57805"/>
    </ligand>
</feature>
<comment type="similarity">
    <text evidence="4">Belongs to the class-III pyridoxal-phosphate-dependent aminotransferase family. ArgD subfamily.</text>
</comment>
<feature type="binding site" evidence="4">
    <location>
        <begin position="102"/>
        <end position="103"/>
    </location>
    <ligand>
        <name>pyridoxal 5'-phosphate</name>
        <dbReference type="ChEBI" id="CHEBI:597326"/>
    </ligand>
</feature>
<dbReference type="Gene3D" id="3.90.1150.10">
    <property type="entry name" value="Aspartate Aminotransferase, domain 1"/>
    <property type="match status" value="1"/>
</dbReference>
<keyword evidence="2 4" id="KW-0808">Transferase</keyword>
<dbReference type="RefSeq" id="WP_254746536.1">
    <property type="nucleotide sequence ID" value="NZ_JANCLU010000036.1"/>
</dbReference>
<dbReference type="EMBL" id="JANCLU010000036">
    <property type="protein sequence ID" value="MCP8941082.1"/>
    <property type="molecule type" value="Genomic_DNA"/>
</dbReference>
<evidence type="ECO:0000256" key="4">
    <source>
        <dbReference type="HAMAP-Rule" id="MF_01107"/>
    </source>
</evidence>
<comment type="miscellaneous">
    <text evidence="4">May also have succinyldiaminopimelate aminotransferase activity, thus carrying out the corresponding step in lysine biosynthesis.</text>
</comment>
<dbReference type="PANTHER" id="PTHR11986">
    <property type="entry name" value="AMINOTRANSFERASE CLASS III"/>
    <property type="match status" value="1"/>
</dbReference>
<protein>
    <recommendedName>
        <fullName evidence="4">Acetylornithine aminotransferase</fullName>
        <shortName evidence="4">ACOAT</shortName>
        <ecNumber evidence="4">2.6.1.11</ecNumber>
    </recommendedName>
</protein>
<comment type="pathway">
    <text evidence="4">Amino-acid biosynthesis; L-arginine biosynthesis; N(2)-acetyl-L-ornithine from L-glutamate: step 4/4.</text>
</comment>
<dbReference type="Gene3D" id="3.40.640.10">
    <property type="entry name" value="Type I PLP-dependent aspartate aminotransferase-like (Major domain)"/>
    <property type="match status" value="1"/>
</dbReference>
<reference evidence="5 6" key="1">
    <citation type="submission" date="2022-07" db="EMBL/GenBank/DDBJ databases">
        <authorList>
            <person name="Li W.-J."/>
            <person name="Deng Q.-Q."/>
        </authorList>
    </citation>
    <scope>NUCLEOTIDE SEQUENCE [LARGE SCALE GENOMIC DNA]</scope>
    <source>
        <strain evidence="5 6">SYSU M60028</strain>
    </source>
</reference>
<dbReference type="PROSITE" id="PS00600">
    <property type="entry name" value="AA_TRANSFER_CLASS_3"/>
    <property type="match status" value="1"/>
</dbReference>
<keyword evidence="4" id="KW-0963">Cytoplasm</keyword>
<dbReference type="InterPro" id="IPR050103">
    <property type="entry name" value="Class-III_PLP-dep_AT"/>
</dbReference>
<dbReference type="GO" id="GO:0008483">
    <property type="term" value="F:transaminase activity"/>
    <property type="evidence" value="ECO:0007669"/>
    <property type="project" value="UniProtKB-KW"/>
</dbReference>
<evidence type="ECO:0000256" key="3">
    <source>
        <dbReference type="ARBA" id="ARBA00022898"/>
    </source>
</evidence>
<evidence type="ECO:0000256" key="2">
    <source>
        <dbReference type="ARBA" id="ARBA00022679"/>
    </source>
</evidence>
<proteinExistence type="inferred from homology"/>
<keyword evidence="3 4" id="KW-0663">Pyridoxal phosphate</keyword>
<keyword evidence="4" id="KW-0028">Amino-acid biosynthesis</keyword>
<evidence type="ECO:0000313" key="5">
    <source>
        <dbReference type="EMBL" id="MCP8941082.1"/>
    </source>
</evidence>
<keyword evidence="4" id="KW-0055">Arginine biosynthesis</keyword>
<organism evidence="5 6">
    <name type="scientific">Alsobacter ponti</name>
    <dbReference type="NCBI Taxonomy" id="2962936"/>
    <lineage>
        <taxon>Bacteria</taxon>
        <taxon>Pseudomonadati</taxon>
        <taxon>Pseudomonadota</taxon>
        <taxon>Alphaproteobacteria</taxon>
        <taxon>Hyphomicrobiales</taxon>
        <taxon>Alsobacteraceae</taxon>
        <taxon>Alsobacter</taxon>
    </lineage>
</organism>
<evidence type="ECO:0000256" key="1">
    <source>
        <dbReference type="ARBA" id="ARBA00022576"/>
    </source>
</evidence>
<feature type="binding site" evidence="4">
    <location>
        <position position="278"/>
    </location>
    <ligand>
        <name>pyridoxal 5'-phosphate</name>
        <dbReference type="ChEBI" id="CHEBI:597326"/>
    </ligand>
</feature>
<dbReference type="InterPro" id="IPR015422">
    <property type="entry name" value="PyrdxlP-dep_Trfase_small"/>
</dbReference>
<dbReference type="SUPFAM" id="SSF53383">
    <property type="entry name" value="PLP-dependent transferases"/>
    <property type="match status" value="1"/>
</dbReference>
<dbReference type="CDD" id="cd00610">
    <property type="entry name" value="OAT_like"/>
    <property type="match status" value="1"/>
</dbReference>
<dbReference type="InterPro" id="IPR015421">
    <property type="entry name" value="PyrdxlP-dep_Trfase_major"/>
</dbReference>
<gene>
    <name evidence="4" type="primary">argD</name>
    <name evidence="5" type="ORF">NK718_21380</name>
</gene>
<dbReference type="PANTHER" id="PTHR11986:SF113">
    <property type="entry name" value="SUCCINYLORNITHINE TRANSAMINASE"/>
    <property type="match status" value="1"/>
</dbReference>
<feature type="binding site" evidence="4">
    <location>
        <begin position="220"/>
        <end position="223"/>
    </location>
    <ligand>
        <name>pyridoxal 5'-phosphate</name>
        <dbReference type="ChEBI" id="CHEBI:597326"/>
    </ligand>
</feature>
<comment type="catalytic activity">
    <reaction evidence="4">
        <text>N(2)-acetyl-L-ornithine + 2-oxoglutarate = N-acetyl-L-glutamate 5-semialdehyde + L-glutamate</text>
        <dbReference type="Rhea" id="RHEA:18049"/>
        <dbReference type="ChEBI" id="CHEBI:16810"/>
        <dbReference type="ChEBI" id="CHEBI:29123"/>
        <dbReference type="ChEBI" id="CHEBI:29985"/>
        <dbReference type="ChEBI" id="CHEBI:57805"/>
        <dbReference type="EC" id="2.6.1.11"/>
    </reaction>
</comment>
<keyword evidence="6" id="KW-1185">Reference proteome</keyword>
<dbReference type="InterPro" id="IPR005814">
    <property type="entry name" value="Aminotrans_3"/>
</dbReference>
<dbReference type="InterPro" id="IPR004636">
    <property type="entry name" value="AcOrn/SuccOrn_fam"/>
</dbReference>
<comment type="caution">
    <text evidence="5">The sequence shown here is derived from an EMBL/GenBank/DDBJ whole genome shotgun (WGS) entry which is preliminary data.</text>
</comment>